<feature type="transmembrane region" description="Helical" evidence="11">
    <location>
        <begin position="221"/>
        <end position="242"/>
    </location>
</feature>
<organism evidence="14 15">
    <name type="scientific">Flavobacterium seoulense</name>
    <dbReference type="NCBI Taxonomy" id="1492738"/>
    <lineage>
        <taxon>Bacteria</taxon>
        <taxon>Pseudomonadati</taxon>
        <taxon>Bacteroidota</taxon>
        <taxon>Flavobacteriia</taxon>
        <taxon>Flavobacteriales</taxon>
        <taxon>Flavobacteriaceae</taxon>
        <taxon>Flavobacterium</taxon>
    </lineage>
</organism>
<dbReference type="PANTHER" id="PTHR47755">
    <property type="entry name" value="CELL DIVISION PROTEIN FTSX"/>
    <property type="match status" value="1"/>
</dbReference>
<proteinExistence type="inferred from homology"/>
<accession>A0A066WR97</accession>
<evidence type="ECO:0000256" key="11">
    <source>
        <dbReference type="SAM" id="Phobius"/>
    </source>
</evidence>
<dbReference type="Gene3D" id="3.30.70.3040">
    <property type="match status" value="1"/>
</dbReference>
<dbReference type="GO" id="GO:0051301">
    <property type="term" value="P:cell division"/>
    <property type="evidence" value="ECO:0007669"/>
    <property type="project" value="UniProtKB-KW"/>
</dbReference>
<dbReference type="AlphaFoldDB" id="A0A066WR97"/>
<evidence type="ECO:0000259" key="13">
    <source>
        <dbReference type="Pfam" id="PF18075"/>
    </source>
</evidence>
<name>A0A066WR97_9FLAO</name>
<keyword evidence="9 10" id="KW-0131">Cell cycle</keyword>
<comment type="caution">
    <text evidence="14">The sequence shown here is derived from an EMBL/GenBank/DDBJ whole genome shotgun (WGS) entry which is preliminary data.</text>
</comment>
<dbReference type="EMBL" id="JNCA01000016">
    <property type="protein sequence ID" value="KDN55088.1"/>
    <property type="molecule type" value="Genomic_DNA"/>
</dbReference>
<evidence type="ECO:0000256" key="10">
    <source>
        <dbReference type="PIRNR" id="PIRNR003097"/>
    </source>
</evidence>
<keyword evidence="4 10" id="KW-1003">Cell membrane</keyword>
<feature type="transmembrane region" description="Helical" evidence="11">
    <location>
        <begin position="163"/>
        <end position="182"/>
    </location>
</feature>
<evidence type="ECO:0000313" key="14">
    <source>
        <dbReference type="EMBL" id="KDN55088.1"/>
    </source>
</evidence>
<dbReference type="InterPro" id="IPR040690">
    <property type="entry name" value="FtsX_ECD"/>
</dbReference>
<reference evidence="14 15" key="1">
    <citation type="submission" date="2014-05" db="EMBL/GenBank/DDBJ databases">
        <title>Genome Sequence of Flavobacterium sp. EM1321.</title>
        <authorList>
            <person name="Shin S.-K."/>
            <person name="Yi H."/>
        </authorList>
    </citation>
    <scope>NUCLEOTIDE SEQUENCE [LARGE SCALE GENOMIC DNA]</scope>
    <source>
        <strain evidence="14 15">EM1321</strain>
    </source>
</reference>
<evidence type="ECO:0000256" key="8">
    <source>
        <dbReference type="ARBA" id="ARBA00023136"/>
    </source>
</evidence>
<evidence type="ECO:0000256" key="4">
    <source>
        <dbReference type="ARBA" id="ARBA00022475"/>
    </source>
</evidence>
<dbReference type="PIRSF" id="PIRSF003097">
    <property type="entry name" value="FtsX"/>
    <property type="match status" value="1"/>
</dbReference>
<dbReference type="PANTHER" id="PTHR47755:SF1">
    <property type="entry name" value="CELL DIVISION PROTEIN FTSX"/>
    <property type="match status" value="1"/>
</dbReference>
<dbReference type="InterPro" id="IPR003838">
    <property type="entry name" value="ABC3_permease_C"/>
</dbReference>
<evidence type="ECO:0000256" key="3">
    <source>
        <dbReference type="ARBA" id="ARBA00021907"/>
    </source>
</evidence>
<dbReference type="Pfam" id="PF18075">
    <property type="entry name" value="FtsX_ECD"/>
    <property type="match status" value="1"/>
</dbReference>
<evidence type="ECO:0000256" key="2">
    <source>
        <dbReference type="ARBA" id="ARBA00007379"/>
    </source>
</evidence>
<evidence type="ECO:0000256" key="1">
    <source>
        <dbReference type="ARBA" id="ARBA00004651"/>
    </source>
</evidence>
<keyword evidence="7 11" id="KW-1133">Transmembrane helix</keyword>
<dbReference type="OrthoDB" id="9813411at2"/>
<evidence type="ECO:0000256" key="6">
    <source>
        <dbReference type="ARBA" id="ARBA00022692"/>
    </source>
</evidence>
<dbReference type="RefSeq" id="WP_035659467.1">
    <property type="nucleotide sequence ID" value="NZ_JNCA01000016.1"/>
</dbReference>
<dbReference type="PATRIC" id="fig|1492738.3.peg.1667"/>
<dbReference type="Pfam" id="PF02687">
    <property type="entry name" value="FtsX"/>
    <property type="match status" value="1"/>
</dbReference>
<keyword evidence="5 10" id="KW-0132">Cell division</keyword>
<sequence>MSSSFDKFQKRRLISSYFSVVLSIFLVLFLLGTLGLFIINSNKLANDFKEKIAMTVFFKNEANDTILKQFGTEIKKAPYARSISYVSKEAAAKQHTDIIGEDFLTFLGENPLQNSYDIHIKAAYVEKDSVAKIEQDLRKNEMISDIVYDKQLVNMVNDNINKVSMWILIISGFLTFIAVLLINSSLRLSIYSNRFIIKTMQMVGATKSFIRKPFVMRSVKLGMLGAALAILALIGLLSYINANFPDLGILEDKILIVLVFAAVFGFGVFIPWISTHFATQRFLNLRTDDLY</sequence>
<dbReference type="GO" id="GO:0005886">
    <property type="term" value="C:plasma membrane"/>
    <property type="evidence" value="ECO:0007669"/>
    <property type="project" value="UniProtKB-SubCell"/>
</dbReference>
<dbReference type="Proteomes" id="UP000027064">
    <property type="component" value="Unassembled WGS sequence"/>
</dbReference>
<comment type="similarity">
    <text evidence="2 10">Belongs to the ABC-4 integral membrane protein family. FtsX subfamily.</text>
</comment>
<gene>
    <name evidence="14" type="ORF">FEM21_16790</name>
</gene>
<keyword evidence="10" id="KW-0997">Cell inner membrane</keyword>
<evidence type="ECO:0000256" key="7">
    <source>
        <dbReference type="ARBA" id="ARBA00022989"/>
    </source>
</evidence>
<feature type="domain" description="ABC3 transporter permease C-terminal" evidence="12">
    <location>
        <begin position="169"/>
        <end position="279"/>
    </location>
</feature>
<comment type="function">
    <text evidence="10">Required for cell division and gliding motility.</text>
</comment>
<keyword evidence="6 11" id="KW-0812">Transmembrane</keyword>
<dbReference type="STRING" id="1492738.FEM21_16790"/>
<dbReference type="InterPro" id="IPR004513">
    <property type="entry name" value="FtsX"/>
</dbReference>
<feature type="transmembrane region" description="Helical" evidence="11">
    <location>
        <begin position="20"/>
        <end position="39"/>
    </location>
</feature>
<feature type="transmembrane region" description="Helical" evidence="11">
    <location>
        <begin position="254"/>
        <end position="273"/>
    </location>
</feature>
<evidence type="ECO:0000313" key="15">
    <source>
        <dbReference type="Proteomes" id="UP000027064"/>
    </source>
</evidence>
<evidence type="ECO:0000256" key="9">
    <source>
        <dbReference type="ARBA" id="ARBA00023306"/>
    </source>
</evidence>
<dbReference type="eggNOG" id="COG2177">
    <property type="taxonomic scope" value="Bacteria"/>
</dbReference>
<evidence type="ECO:0000259" key="12">
    <source>
        <dbReference type="Pfam" id="PF02687"/>
    </source>
</evidence>
<protein>
    <recommendedName>
        <fullName evidence="3 10">Cell division protein FtsX</fullName>
    </recommendedName>
</protein>
<feature type="domain" description="FtsX extracellular" evidence="13">
    <location>
        <begin position="53"/>
        <end position="146"/>
    </location>
</feature>
<evidence type="ECO:0000256" key="5">
    <source>
        <dbReference type="ARBA" id="ARBA00022618"/>
    </source>
</evidence>
<keyword evidence="15" id="KW-1185">Reference proteome</keyword>
<comment type="subcellular location">
    <subcellularLocation>
        <location evidence="10">Cell inner membrane</location>
    </subcellularLocation>
    <subcellularLocation>
        <location evidence="1">Cell membrane</location>
        <topology evidence="1">Multi-pass membrane protein</topology>
    </subcellularLocation>
</comment>
<keyword evidence="8 10" id="KW-0472">Membrane</keyword>